<evidence type="ECO:0000256" key="8">
    <source>
        <dbReference type="ARBA" id="ARBA00022670"/>
    </source>
</evidence>
<dbReference type="GO" id="GO:0046872">
    <property type="term" value="F:metal ion binding"/>
    <property type="evidence" value="ECO:0007669"/>
    <property type="project" value="UniProtKB-KW"/>
</dbReference>
<evidence type="ECO:0000256" key="16">
    <source>
        <dbReference type="PIRSR" id="PIRSR007828-1"/>
    </source>
</evidence>
<comment type="catalytic activity">
    <reaction evidence="1 15">
        <text>Release of an N-terminal dipeptide from a peptide comprising four or more residues, with broad specificity. Also acts on dipeptidyl 2-naphthylamides.</text>
        <dbReference type="EC" id="3.4.14.4"/>
    </reaction>
</comment>
<dbReference type="Gene3D" id="3.30.540.30">
    <property type="match status" value="3"/>
</dbReference>
<keyword evidence="6 15" id="KW-0031">Aminopeptidase</keyword>
<evidence type="ECO:0000256" key="9">
    <source>
        <dbReference type="ARBA" id="ARBA00022723"/>
    </source>
</evidence>
<name>A0AA88Y0K5_PINIB</name>
<reference evidence="18" key="1">
    <citation type="submission" date="2019-08" db="EMBL/GenBank/DDBJ databases">
        <title>The improved chromosome-level genome for the pearl oyster Pinctada fucata martensii using PacBio sequencing and Hi-C.</title>
        <authorList>
            <person name="Zheng Z."/>
        </authorList>
    </citation>
    <scope>NUCLEOTIDE SEQUENCE</scope>
    <source>
        <strain evidence="18">ZZ-2019</strain>
        <tissue evidence="18">Adductor muscle</tissue>
    </source>
</reference>
<keyword evidence="9 15" id="KW-0479">Metal-binding</keyword>
<gene>
    <name evidence="18" type="ORF">FSP39_017632</name>
</gene>
<feature type="binding site" evidence="17">
    <location>
        <position position="459"/>
    </location>
    <ligand>
        <name>Zn(2+)</name>
        <dbReference type="ChEBI" id="CHEBI:29105"/>
        <note>catalytic</note>
    </ligand>
</feature>
<dbReference type="FunFam" id="3.30.540.30:FF:000008">
    <property type="entry name" value="Dipeptidyl peptidase 3"/>
    <property type="match status" value="1"/>
</dbReference>
<dbReference type="Proteomes" id="UP001186944">
    <property type="component" value="Unassembled WGS sequence"/>
</dbReference>
<keyword evidence="11 15" id="KW-0862">Zinc</keyword>
<dbReference type="GO" id="GO:0005737">
    <property type="term" value="C:cytoplasm"/>
    <property type="evidence" value="ECO:0007669"/>
    <property type="project" value="UniProtKB-SubCell"/>
</dbReference>
<dbReference type="FunFam" id="3.30.540.30:FF:000001">
    <property type="entry name" value="Dipeptidyl peptidase 3"/>
    <property type="match status" value="1"/>
</dbReference>
<feature type="binding site" evidence="17">
    <location>
        <position position="454"/>
    </location>
    <ligand>
        <name>Zn(2+)</name>
        <dbReference type="ChEBI" id="CHEBI:29105"/>
        <note>catalytic</note>
    </ligand>
</feature>
<dbReference type="EC" id="3.4.14.4" evidence="4 15"/>
<accession>A0AA88Y0K5</accession>
<comment type="subcellular location">
    <subcellularLocation>
        <location evidence="2">Cytoplasm</location>
    </subcellularLocation>
</comment>
<evidence type="ECO:0000256" key="3">
    <source>
        <dbReference type="ARBA" id="ARBA00010200"/>
    </source>
</evidence>
<comment type="cofactor">
    <cofactor evidence="15 17">
        <name>Zn(2+)</name>
        <dbReference type="ChEBI" id="CHEBI:29105"/>
    </cofactor>
    <text evidence="15 17">Binds 1 zinc ion per subunit.</text>
</comment>
<evidence type="ECO:0000256" key="13">
    <source>
        <dbReference type="ARBA" id="ARBA00031288"/>
    </source>
</evidence>
<feature type="active site" evidence="16">
    <location>
        <position position="455"/>
    </location>
</feature>
<dbReference type="InterPro" id="IPR005317">
    <property type="entry name" value="Dipeptidyl-peptase3"/>
</dbReference>
<evidence type="ECO:0000256" key="11">
    <source>
        <dbReference type="ARBA" id="ARBA00022833"/>
    </source>
</evidence>
<evidence type="ECO:0000256" key="10">
    <source>
        <dbReference type="ARBA" id="ARBA00022801"/>
    </source>
</evidence>
<keyword evidence="7 15" id="KW-0963">Cytoplasm</keyword>
<evidence type="ECO:0000256" key="7">
    <source>
        <dbReference type="ARBA" id="ARBA00022490"/>
    </source>
</evidence>
<dbReference type="PIRSF" id="PIRSF007828">
    <property type="entry name" value="Dipeptidyl-peptidase_III"/>
    <property type="match status" value="1"/>
</dbReference>
<feature type="binding site" evidence="17">
    <location>
        <position position="512"/>
    </location>
    <ligand>
        <name>Zn(2+)</name>
        <dbReference type="ChEBI" id="CHEBI:29105"/>
        <note>catalytic</note>
    </ligand>
</feature>
<dbReference type="GO" id="GO:0008239">
    <property type="term" value="F:dipeptidyl-peptidase activity"/>
    <property type="evidence" value="ECO:0007669"/>
    <property type="project" value="UniProtKB-UniRule"/>
</dbReference>
<evidence type="ECO:0000256" key="14">
    <source>
        <dbReference type="ARBA" id="ARBA00032119"/>
    </source>
</evidence>
<evidence type="ECO:0000313" key="18">
    <source>
        <dbReference type="EMBL" id="KAK3093576.1"/>
    </source>
</evidence>
<dbReference type="EMBL" id="VSWD01000009">
    <property type="protein sequence ID" value="KAK3093576.1"/>
    <property type="molecule type" value="Genomic_DNA"/>
</dbReference>
<evidence type="ECO:0000256" key="15">
    <source>
        <dbReference type="PIRNR" id="PIRNR007828"/>
    </source>
</evidence>
<keyword evidence="12 15" id="KW-0482">Metalloprotease</keyword>
<evidence type="ECO:0000313" key="19">
    <source>
        <dbReference type="Proteomes" id="UP001186944"/>
    </source>
</evidence>
<dbReference type="PANTHER" id="PTHR23422:SF11">
    <property type="entry name" value="DIPEPTIDYL PEPTIDASE 3"/>
    <property type="match status" value="1"/>
</dbReference>
<dbReference type="AlphaFoldDB" id="A0AA88Y0K5"/>
<evidence type="ECO:0000256" key="1">
    <source>
        <dbReference type="ARBA" id="ARBA00001336"/>
    </source>
</evidence>
<dbReference type="GO" id="GO:0006508">
    <property type="term" value="P:proteolysis"/>
    <property type="evidence" value="ECO:0007669"/>
    <property type="project" value="UniProtKB-KW"/>
</dbReference>
<dbReference type="PANTHER" id="PTHR23422">
    <property type="entry name" value="DIPEPTIDYL PEPTIDASE III-RELATED"/>
    <property type="match status" value="1"/>
</dbReference>
<protein>
    <recommendedName>
        <fullName evidence="5 15">Dipeptidyl peptidase 3</fullName>
        <ecNumber evidence="4 15">3.4.14.4</ecNumber>
    </recommendedName>
    <alternativeName>
        <fullName evidence="13 15">Dipeptidyl aminopeptidase III</fullName>
    </alternativeName>
    <alternativeName>
        <fullName evidence="14 15">Dipeptidyl peptidase III</fullName>
    </alternativeName>
</protein>
<dbReference type="Pfam" id="PF03571">
    <property type="entry name" value="Peptidase_M49"/>
    <property type="match status" value="1"/>
</dbReference>
<keyword evidence="10 15" id="KW-0378">Hydrolase</keyword>
<dbReference type="GO" id="GO:0004177">
    <property type="term" value="F:aminopeptidase activity"/>
    <property type="evidence" value="ECO:0007669"/>
    <property type="project" value="UniProtKB-KW"/>
</dbReference>
<keyword evidence="19" id="KW-1185">Reference proteome</keyword>
<dbReference type="FunFam" id="3.30.540.30:FF:000002">
    <property type="entry name" value="Dipeptidyl peptidase 3"/>
    <property type="match status" value="1"/>
</dbReference>
<dbReference type="GO" id="GO:0008235">
    <property type="term" value="F:metalloexopeptidase activity"/>
    <property type="evidence" value="ECO:0007669"/>
    <property type="project" value="InterPro"/>
</dbReference>
<keyword evidence="8 15" id="KW-0645">Protease</keyword>
<evidence type="ECO:0000256" key="5">
    <source>
        <dbReference type="ARBA" id="ARBA00014713"/>
    </source>
</evidence>
<evidence type="ECO:0000256" key="12">
    <source>
        <dbReference type="ARBA" id="ARBA00023049"/>
    </source>
</evidence>
<proteinExistence type="inferred from homology"/>
<sequence>MTDISQYILPSETEVVLLDCETAFNGLTVQEKKYSHYLSQASFYGGLICLFQTSPESPGIFLLLQKTFGGQSVTDLQTAAEANGVSQEEFKALLVYAAGFYSNMGNYKSFGDSKFIPNLPKEKFEAVVMSSKAASDDSAMMKTLWNSVSDRMFSLQNRQRELGLGDKGTTTYFSSNCDEGDAKICQEFLTSKDISAYNTRLFKTSEGGKTVYEVRLASVETDNSDIPGCPKGTLGNHEFTPATGGQSVIFRVTRGDYSPLMSHVVKNLRQAKEFAANDNERSMLEDYIESFTTGSIPKHKDGSRFWIRNKGPIVETYIGFIESYRDPYGVRGEFEGFVAVVNKEMSAKFAALVENAEKLLNLLPWPPAYEKDTFLRPDFTSLDVLTFGGSGIPAGINIPNYDDIRQNEGFKNVSLGNVLTSGYKDTKVSFLDDTDKELYTKLKVASFEVQVGLHELLGHGSGKLFIKDDDGKFNFDHEKVMHTETKEKIETWYESKETWDSKFSTVASTYEECRAECVGIYLCLSTDALRIFGHTDDSADDIIYINWLNMARAGLLSLEFYSPETGQWRQAHMQARFCILRVMLEAGNGLVTITKTTGADGKEDILLKLDRSKINTVGKSAIGNFLRKLQVYKSTGDVQSGRKMYDYYSDVHDRDEPHFLSLRSVVLARKQPRKMFVQHNTTLNGDNVQLTNYECSPAALVQSFVDRFPSDSVDQMIRALWEKEKPFFTD</sequence>
<organism evidence="18 19">
    <name type="scientific">Pinctada imbricata</name>
    <name type="common">Atlantic pearl-oyster</name>
    <name type="synonym">Pinctada martensii</name>
    <dbReference type="NCBI Taxonomy" id="66713"/>
    <lineage>
        <taxon>Eukaryota</taxon>
        <taxon>Metazoa</taxon>
        <taxon>Spiralia</taxon>
        <taxon>Lophotrochozoa</taxon>
        <taxon>Mollusca</taxon>
        <taxon>Bivalvia</taxon>
        <taxon>Autobranchia</taxon>
        <taxon>Pteriomorphia</taxon>
        <taxon>Pterioida</taxon>
        <taxon>Pterioidea</taxon>
        <taxon>Pteriidae</taxon>
        <taxon>Pinctada</taxon>
    </lineage>
</organism>
<evidence type="ECO:0000256" key="4">
    <source>
        <dbReference type="ARBA" id="ARBA00012063"/>
    </source>
</evidence>
<comment type="caution">
    <text evidence="18">The sequence shown here is derived from an EMBL/GenBank/DDBJ whole genome shotgun (WGS) entry which is preliminary data.</text>
</comment>
<dbReference type="InterPro" id="IPR039461">
    <property type="entry name" value="Peptidase_M49"/>
</dbReference>
<evidence type="ECO:0000256" key="2">
    <source>
        <dbReference type="ARBA" id="ARBA00004496"/>
    </source>
</evidence>
<evidence type="ECO:0000256" key="17">
    <source>
        <dbReference type="PIRSR" id="PIRSR007828-2"/>
    </source>
</evidence>
<evidence type="ECO:0000256" key="6">
    <source>
        <dbReference type="ARBA" id="ARBA00022438"/>
    </source>
</evidence>
<comment type="similarity">
    <text evidence="3 15">Belongs to the peptidase M49 family.</text>
</comment>